<dbReference type="Proteomes" id="UP001241377">
    <property type="component" value="Unassembled WGS sequence"/>
</dbReference>
<protein>
    <submittedName>
        <fullName evidence="1">Uncharacterized protein</fullName>
    </submittedName>
</protein>
<keyword evidence="2" id="KW-1185">Reference proteome</keyword>
<gene>
    <name evidence="1" type="ORF">QFC19_002852</name>
</gene>
<accession>A0ACC2W9A8</accession>
<proteinExistence type="predicted"/>
<name>A0ACC2W9A8_9TREE</name>
<organism evidence="1 2">
    <name type="scientific">Naganishia cerealis</name>
    <dbReference type="NCBI Taxonomy" id="610337"/>
    <lineage>
        <taxon>Eukaryota</taxon>
        <taxon>Fungi</taxon>
        <taxon>Dikarya</taxon>
        <taxon>Basidiomycota</taxon>
        <taxon>Agaricomycotina</taxon>
        <taxon>Tremellomycetes</taxon>
        <taxon>Filobasidiales</taxon>
        <taxon>Filobasidiaceae</taxon>
        <taxon>Naganishia</taxon>
    </lineage>
</organism>
<evidence type="ECO:0000313" key="2">
    <source>
        <dbReference type="Proteomes" id="UP001241377"/>
    </source>
</evidence>
<dbReference type="EMBL" id="JASBWR010000025">
    <property type="protein sequence ID" value="KAJ9107192.1"/>
    <property type="molecule type" value="Genomic_DNA"/>
</dbReference>
<sequence>MAAEAMITEALSQEAIKNLVLAGVGRLIVMDDQSVSEQDLGAGLLFREEDGDVGKKRVTAALPQIKSLNPLVTVTPLPTLSPFVTSDSAEQSSETIEEFLKREKVDLVCATDLSEDQMGRINQACRATNTLFYGAGSYGYLGYIFNDLGNDFEWVTSFMLIHPSYSSNHRQSTSTTTSNSTSVTQAKALKKQVSYSPFQEAFSRFNPFKGLKRNETRDRLPSLVLGILSVWDYQSNHERQLPSSPDVAAELIDFAEKKRVEYGINEKALKTVPEEMINHLATCASYEFAPTAAILGGLLAQDILRALSRKEKPIMNLLCVDTMGGNGAVTKWGVSDERDV</sequence>
<evidence type="ECO:0000313" key="1">
    <source>
        <dbReference type="EMBL" id="KAJ9107192.1"/>
    </source>
</evidence>
<comment type="caution">
    <text evidence="1">The sequence shown here is derived from an EMBL/GenBank/DDBJ whole genome shotgun (WGS) entry which is preliminary data.</text>
</comment>
<reference evidence="1" key="1">
    <citation type="submission" date="2023-04" db="EMBL/GenBank/DDBJ databases">
        <title>Draft Genome sequencing of Naganishia species isolated from polar environments using Oxford Nanopore Technology.</title>
        <authorList>
            <person name="Leo P."/>
            <person name="Venkateswaran K."/>
        </authorList>
    </citation>
    <scope>NUCLEOTIDE SEQUENCE</scope>
    <source>
        <strain evidence="1">MNA-CCFEE 5261</strain>
    </source>
</reference>